<dbReference type="PROSITE" id="PS00107">
    <property type="entry name" value="PROTEIN_KINASE_ATP"/>
    <property type="match status" value="1"/>
</dbReference>
<protein>
    <recommendedName>
        <fullName evidence="3">Protein kinase domain-containing protein</fullName>
    </recommendedName>
</protein>
<sequence>MGTSIGIDEIDDIERMSEVMRCRGLSLGGLQTLDQMKQRAKKALRISKKAFLALTEAREEVERRQKHLLELCVSTEACLNMMSDKDYALLELGVKNLKNQLAYHIQRLERVEYVVLLSGERDSKKSMFLSLILGEQLLPDSFFGISSVVCELRYGETHKLVAHYKDADPETGLPSKTIQPGEMAVNSQQIFLQKISWFFQNEDLQGSVFDKIEIFWPNNLLKERIFVVDSPGFGKSPIMDEKVKVYLSEAFAVICVIDSSAQQRRMMEPIKQFRKVCLDHPESSSIFPLFLCNNWDQVSQEEADSIKNHVKGEFRKFWPEIDPDSQIIYISSPYATNDETVVAEFASLMDAIKSTALQNSKATLQMQWRWLDLAISRMTHHMKMVMDLLCPLTDRTDVSDLLSERLRYVDLHSERLRYVEKRLRSVEDELNEHFRKLADDTVRELSKHLQSCEVMEKFTSWTLEDVPHAGESWEVTEDHIKKAFRSRLENTITAWEEKNQILFNTRSSLVQLSDQRFDECKNLLPYRYLENLVITDAAAASGSNTCQSSNDFGAAQIVMMGLTSPIWVPFVLAALASSVPVVGVMTLREKVKNLKRSRKYGKDKRRFIVGASHKYLCKVVQEQQLSLIVKEQLKDVHVYLTKVSSRLHELLAADKILCQQLRDETRSREEIKKCYGRLREMIVREKEKMALFFIKELQSMEISRNDLEWDQASLLGNGASASVYRGTFRLPGQSEPTQVAVKLWSKELNECSAIGVLSKTETLRKLGFPFIVKFFGTALLKEGDQLRVIHVLELCKENLMNHIFQNPENIPGSSGKTFVKNNVLYWAKDVAAAIEFIHNQGIVHRNFKLEKILLSQRNVVKVSGFRLSEEAKIIADTMTETDAYLAPEVIRCKEYDNKADIYSFGIMLWEMWYGKRATIEKAEHVSDQEAKGVRPPYVQGAIKPPTGWQDLMQRCWDGKPHNRPDAAECHKLLIAFSQEVYAPPL</sequence>
<dbReference type="InterPro" id="IPR001245">
    <property type="entry name" value="Ser-Thr/Tyr_kinase_cat_dom"/>
</dbReference>
<comment type="similarity">
    <text evidence="1">Belongs to the protein kinase superfamily. TKL Ser/Thr protein kinase family. ROCO subfamily.</text>
</comment>
<evidence type="ECO:0000313" key="5">
    <source>
        <dbReference type="Proteomes" id="UP001159428"/>
    </source>
</evidence>
<dbReference type="GO" id="GO:0005524">
    <property type="term" value="F:ATP binding"/>
    <property type="evidence" value="ECO:0007669"/>
    <property type="project" value="UniProtKB-UniRule"/>
</dbReference>
<evidence type="ECO:0000259" key="3">
    <source>
        <dbReference type="PROSITE" id="PS50011"/>
    </source>
</evidence>
<organism evidence="4 5">
    <name type="scientific">Pocillopora meandrina</name>
    <dbReference type="NCBI Taxonomy" id="46732"/>
    <lineage>
        <taxon>Eukaryota</taxon>
        <taxon>Metazoa</taxon>
        <taxon>Cnidaria</taxon>
        <taxon>Anthozoa</taxon>
        <taxon>Hexacorallia</taxon>
        <taxon>Scleractinia</taxon>
        <taxon>Astrocoeniina</taxon>
        <taxon>Pocilloporidae</taxon>
        <taxon>Pocillopora</taxon>
    </lineage>
</organism>
<dbReference type="PANTHER" id="PTHR26392:SF92">
    <property type="entry name" value="PROTEIN KINASE DOMAIN-CONTAINING PROTEIN"/>
    <property type="match status" value="1"/>
</dbReference>
<feature type="domain" description="Protein kinase" evidence="3">
    <location>
        <begin position="709"/>
        <end position="973"/>
    </location>
</feature>
<dbReference type="GO" id="GO:0004672">
    <property type="term" value="F:protein kinase activity"/>
    <property type="evidence" value="ECO:0007669"/>
    <property type="project" value="InterPro"/>
</dbReference>
<comment type="caution">
    <text evidence="4">The sequence shown here is derived from an EMBL/GenBank/DDBJ whole genome shotgun (WGS) entry which is preliminary data.</text>
</comment>
<dbReference type="AlphaFoldDB" id="A0AAU9WNH2"/>
<dbReference type="InterPro" id="IPR017441">
    <property type="entry name" value="Protein_kinase_ATP_BS"/>
</dbReference>
<dbReference type="InterPro" id="IPR027417">
    <property type="entry name" value="P-loop_NTPase"/>
</dbReference>
<dbReference type="Pfam" id="PF07714">
    <property type="entry name" value="PK_Tyr_Ser-Thr"/>
    <property type="match status" value="1"/>
</dbReference>
<dbReference type="InterPro" id="IPR045063">
    <property type="entry name" value="Dynamin_N"/>
</dbReference>
<dbReference type="Proteomes" id="UP001159428">
    <property type="component" value="Unassembled WGS sequence"/>
</dbReference>
<proteinExistence type="inferred from homology"/>
<dbReference type="Pfam" id="PF00350">
    <property type="entry name" value="Dynamin_N"/>
    <property type="match status" value="1"/>
</dbReference>
<dbReference type="Gene3D" id="1.10.510.10">
    <property type="entry name" value="Transferase(Phosphotransferase) domain 1"/>
    <property type="match status" value="1"/>
</dbReference>
<evidence type="ECO:0000256" key="1">
    <source>
        <dbReference type="ARBA" id="ARBA00008171"/>
    </source>
</evidence>
<keyword evidence="2" id="KW-0067">ATP-binding</keyword>
<accession>A0AAU9WNH2</accession>
<dbReference type="SUPFAM" id="SSF52540">
    <property type="entry name" value="P-loop containing nucleoside triphosphate hydrolases"/>
    <property type="match status" value="1"/>
</dbReference>
<reference evidence="4 5" key="1">
    <citation type="submission" date="2022-05" db="EMBL/GenBank/DDBJ databases">
        <authorList>
            <consortium name="Genoscope - CEA"/>
            <person name="William W."/>
        </authorList>
    </citation>
    <scope>NUCLEOTIDE SEQUENCE [LARGE SCALE GENOMIC DNA]</scope>
</reference>
<dbReference type="InterPro" id="IPR000719">
    <property type="entry name" value="Prot_kinase_dom"/>
</dbReference>
<name>A0AAU9WNH2_9CNID</name>
<keyword evidence="5" id="KW-1185">Reference proteome</keyword>
<dbReference type="InterPro" id="IPR011009">
    <property type="entry name" value="Kinase-like_dom_sf"/>
</dbReference>
<dbReference type="EMBL" id="CALNXJ010000017">
    <property type="protein sequence ID" value="CAH3120100.1"/>
    <property type="molecule type" value="Genomic_DNA"/>
</dbReference>
<evidence type="ECO:0000313" key="4">
    <source>
        <dbReference type="EMBL" id="CAH3120100.1"/>
    </source>
</evidence>
<evidence type="ECO:0000256" key="2">
    <source>
        <dbReference type="PROSITE-ProRule" id="PRU10141"/>
    </source>
</evidence>
<dbReference type="PROSITE" id="PS50011">
    <property type="entry name" value="PROTEIN_KINASE_DOM"/>
    <property type="match status" value="1"/>
</dbReference>
<dbReference type="PANTHER" id="PTHR26392">
    <property type="entry name" value="MITOGEN-ACTIVATED PROTEIN KINASE KINASE KINASE 7-RELATED"/>
    <property type="match status" value="1"/>
</dbReference>
<dbReference type="SUPFAM" id="SSF56112">
    <property type="entry name" value="Protein kinase-like (PK-like)"/>
    <property type="match status" value="1"/>
</dbReference>
<feature type="binding site" evidence="2">
    <location>
        <position position="742"/>
    </location>
    <ligand>
        <name>ATP</name>
        <dbReference type="ChEBI" id="CHEBI:30616"/>
    </ligand>
</feature>
<keyword evidence="2" id="KW-0547">Nucleotide-binding</keyword>
<dbReference type="Gene3D" id="3.30.200.20">
    <property type="entry name" value="Phosphorylase Kinase, domain 1"/>
    <property type="match status" value="1"/>
</dbReference>
<gene>
    <name evidence="4" type="ORF">PMEA_00008087</name>
</gene>
<dbReference type="Gene3D" id="3.40.50.300">
    <property type="entry name" value="P-loop containing nucleotide triphosphate hydrolases"/>
    <property type="match status" value="1"/>
</dbReference>